<dbReference type="Pfam" id="PF00078">
    <property type="entry name" value="RVT_1"/>
    <property type="match status" value="1"/>
</dbReference>
<dbReference type="SUPFAM" id="SSF56672">
    <property type="entry name" value="DNA/RNA polymerases"/>
    <property type="match status" value="1"/>
</dbReference>
<evidence type="ECO:0000313" key="2">
    <source>
        <dbReference type="EMBL" id="ORD99108.1"/>
    </source>
</evidence>
<feature type="domain" description="Reverse transcriptase" evidence="1">
    <location>
        <begin position="1"/>
        <end position="88"/>
    </location>
</feature>
<dbReference type="InterPro" id="IPR000477">
    <property type="entry name" value="RT_dom"/>
</dbReference>
<reference evidence="2 3" key="1">
    <citation type="journal article" date="2017" name="Environ. Microbiol.">
        <title>Decay of the glycolytic pathway and adaptation to intranuclear parasitism within Enterocytozoonidae microsporidia.</title>
        <authorList>
            <person name="Wiredu Boakye D."/>
            <person name="Jaroenlak P."/>
            <person name="Prachumwat A."/>
            <person name="Williams T.A."/>
            <person name="Bateman K.S."/>
            <person name="Itsathitphaisarn O."/>
            <person name="Sritunyalucksana K."/>
            <person name="Paszkiewicz K.H."/>
            <person name="Moore K.A."/>
            <person name="Stentiford G.D."/>
            <person name="Williams B.A."/>
        </authorList>
    </citation>
    <scope>NUCLEOTIDE SEQUENCE [LARGE SCALE GENOMIC DNA]</scope>
    <source>
        <strain evidence="3">canceri</strain>
    </source>
</reference>
<evidence type="ECO:0000259" key="1">
    <source>
        <dbReference type="PROSITE" id="PS50878"/>
    </source>
</evidence>
<dbReference type="VEuPathDB" id="MicrosporidiaDB:A0H76_1393"/>
<dbReference type="Proteomes" id="UP000192501">
    <property type="component" value="Unassembled WGS sequence"/>
</dbReference>
<proteinExistence type="predicted"/>
<accession>A0A1X0QH40</accession>
<dbReference type="InterPro" id="IPR043502">
    <property type="entry name" value="DNA/RNA_pol_sf"/>
</dbReference>
<name>A0A1X0QH40_9MICR</name>
<evidence type="ECO:0000313" key="3">
    <source>
        <dbReference type="Proteomes" id="UP000192501"/>
    </source>
</evidence>
<dbReference type="InterPro" id="IPR051320">
    <property type="entry name" value="Viral_Replic_Matur_Polypro"/>
</dbReference>
<dbReference type="CDD" id="cd01647">
    <property type="entry name" value="RT_LTR"/>
    <property type="match status" value="1"/>
</dbReference>
<dbReference type="Gene3D" id="3.30.70.270">
    <property type="match status" value="2"/>
</dbReference>
<dbReference type="AlphaFoldDB" id="A0A1X0QH40"/>
<dbReference type="PROSITE" id="PS50878">
    <property type="entry name" value="RT_POL"/>
    <property type="match status" value="1"/>
</dbReference>
<dbReference type="FunFam" id="3.30.70.270:FF:000003">
    <property type="entry name" value="Transposon Ty3-G Gag-Pol polyprotein"/>
    <property type="match status" value="1"/>
</dbReference>
<dbReference type="PANTHER" id="PTHR33064">
    <property type="entry name" value="POL PROTEIN"/>
    <property type="match status" value="1"/>
</dbReference>
<organism evidence="2 3">
    <name type="scientific">Hepatospora eriocheir</name>
    <dbReference type="NCBI Taxonomy" id="1081669"/>
    <lineage>
        <taxon>Eukaryota</taxon>
        <taxon>Fungi</taxon>
        <taxon>Fungi incertae sedis</taxon>
        <taxon>Microsporidia</taxon>
        <taxon>Hepatosporidae</taxon>
        <taxon>Hepatospora</taxon>
    </lineage>
</organism>
<gene>
    <name evidence="2" type="primary">TF29</name>
    <name evidence="2" type="ORF">A0H76_1393</name>
</gene>
<comment type="caution">
    <text evidence="2">The sequence shown here is derived from an EMBL/GenBank/DDBJ whole genome shotgun (WGS) entry which is preliminary data.</text>
</comment>
<protein>
    <submittedName>
        <fullName evidence="2">TF29</fullName>
    </submittedName>
</protein>
<dbReference type="InterPro" id="IPR043128">
    <property type="entry name" value="Rev_trsase/Diguanyl_cyclase"/>
</dbReference>
<dbReference type="PANTHER" id="PTHR33064:SF37">
    <property type="entry name" value="RIBONUCLEASE H"/>
    <property type="match status" value="1"/>
</dbReference>
<dbReference type="VEuPathDB" id="MicrosporidiaDB:HERIO_1923"/>
<dbReference type="EMBL" id="LTAI01000297">
    <property type="protein sequence ID" value="ORD99108.1"/>
    <property type="molecule type" value="Genomic_DNA"/>
</dbReference>
<dbReference type="Gene3D" id="3.10.10.10">
    <property type="entry name" value="HIV Type 1 Reverse Transcriptase, subunit A, domain 1"/>
    <property type="match status" value="1"/>
</dbReference>
<sequence>MGQYEFKRIPFGIKTAPRHFQYVMNGLFSNLNEVKVFLDDILIVTDSQEKHLEIVEEVIKRLVNNNVSINFKKSNFGKDKVTYLGCIISSNGIKPDVTKVEGFLERLPSYGKITRTNLKKIIGFIEWFRPFVPRLSHMITSLNDKLCKNGELKWKDEDKNNVECIMNYIKEEALLHLPDPTQSYNLRLMLQIM</sequence>